<keyword evidence="2" id="KW-0663">Pyridoxal phosphate</keyword>
<keyword evidence="7" id="KW-0032">Aminotransferase</keyword>
<evidence type="ECO:0000256" key="4">
    <source>
        <dbReference type="ARBA" id="ARBA00023125"/>
    </source>
</evidence>
<dbReference type="Proteomes" id="UP000503278">
    <property type="component" value="Chromosome"/>
</dbReference>
<evidence type="ECO:0000313" key="7">
    <source>
        <dbReference type="EMBL" id="QJD94588.1"/>
    </source>
</evidence>
<keyword evidence="4" id="KW-0238">DNA-binding</keyword>
<keyword evidence="8" id="KW-1185">Reference proteome</keyword>
<dbReference type="GO" id="GO:0008483">
    <property type="term" value="F:transaminase activity"/>
    <property type="evidence" value="ECO:0007669"/>
    <property type="project" value="UniProtKB-KW"/>
</dbReference>
<reference evidence="7 8" key="1">
    <citation type="submission" date="2020-04" db="EMBL/GenBank/DDBJ databases">
        <title>Genome sequencing of novel species.</title>
        <authorList>
            <person name="Heo J."/>
            <person name="Kim S.-J."/>
            <person name="Kim J.-S."/>
            <person name="Hong S.-B."/>
            <person name="Kwon S.-W."/>
        </authorList>
    </citation>
    <scope>NUCLEOTIDE SEQUENCE [LARGE SCALE GENOMIC DNA]</scope>
    <source>
        <strain evidence="7 8">F39-2</strain>
    </source>
</reference>
<dbReference type="GO" id="GO:0003677">
    <property type="term" value="F:DNA binding"/>
    <property type="evidence" value="ECO:0007669"/>
    <property type="project" value="UniProtKB-KW"/>
</dbReference>
<sequence length="492" mass="55490">MQPLLSLLTINKADAKSVYLQLAEQLTTLIRTGTLPAGHRLPSTRKLSELLKLHRKTVIRAYDELLAQGWLESTSGSGTYVSKSLPDVKPQHLAQHTMQAINPVKTAGFTFEEETHLAREVIKVSATYHLDDGFPDARLFPLKDLSRAYRTQLLIGNPYTRLGYDDPQGSAWLREELATYLKDTRGLKVTAQNILITRGSVMGLYLACTALLKKGDIVITGAPGWAGADTNFIQAGAELIRIPVDDYGLQIEHLEQLCQLKPVRMVYVTSHHHYPTTVSLRADRRIQLLALADRYKFIVFEDDYDYDFHYENKPLLPLAGADLSGLVLYCGSFTKTISPAFRIGYLVGSEDVIKHLARLRRTIDRQGDIMLENAMAELLQNGIIQRHLRKSLRLYRQRRDLFCHLLKSELSDFLEFKIPEGGMAVWVKFSSTINLTELAQKALKRDLYFSNGVAHNSSDKKLNATRFGFASSTPQELEDCIAILKQLLKDKS</sequence>
<evidence type="ECO:0000256" key="3">
    <source>
        <dbReference type="ARBA" id="ARBA00023015"/>
    </source>
</evidence>
<dbReference type="SUPFAM" id="SSF46785">
    <property type="entry name" value="Winged helix' DNA-binding domain"/>
    <property type="match status" value="1"/>
</dbReference>
<dbReference type="InterPro" id="IPR015421">
    <property type="entry name" value="PyrdxlP-dep_Trfase_major"/>
</dbReference>
<accession>A0A7L5DWG5</accession>
<dbReference type="PROSITE" id="PS50949">
    <property type="entry name" value="HTH_GNTR"/>
    <property type="match status" value="1"/>
</dbReference>
<evidence type="ECO:0000256" key="2">
    <source>
        <dbReference type="ARBA" id="ARBA00022898"/>
    </source>
</evidence>
<organism evidence="7 8">
    <name type="scientific">Mucilaginibacter robiniae</name>
    <dbReference type="NCBI Taxonomy" id="2728022"/>
    <lineage>
        <taxon>Bacteria</taxon>
        <taxon>Pseudomonadati</taxon>
        <taxon>Bacteroidota</taxon>
        <taxon>Sphingobacteriia</taxon>
        <taxon>Sphingobacteriales</taxon>
        <taxon>Sphingobacteriaceae</taxon>
        <taxon>Mucilaginibacter</taxon>
    </lineage>
</organism>
<dbReference type="EMBL" id="CP051682">
    <property type="protein sequence ID" value="QJD94588.1"/>
    <property type="molecule type" value="Genomic_DNA"/>
</dbReference>
<dbReference type="CDD" id="cd07377">
    <property type="entry name" value="WHTH_GntR"/>
    <property type="match status" value="1"/>
</dbReference>
<protein>
    <submittedName>
        <fullName evidence="7">PLP-dependent aminotransferase family protein</fullName>
    </submittedName>
</protein>
<evidence type="ECO:0000313" key="8">
    <source>
        <dbReference type="Proteomes" id="UP000503278"/>
    </source>
</evidence>
<gene>
    <name evidence="7" type="ORF">HH214_01215</name>
</gene>
<evidence type="ECO:0000256" key="1">
    <source>
        <dbReference type="ARBA" id="ARBA00005384"/>
    </source>
</evidence>
<dbReference type="Pfam" id="PF00155">
    <property type="entry name" value="Aminotran_1_2"/>
    <property type="match status" value="1"/>
</dbReference>
<dbReference type="PANTHER" id="PTHR46577:SF2">
    <property type="entry name" value="TRANSCRIPTIONAL REGULATORY PROTEIN"/>
    <property type="match status" value="1"/>
</dbReference>
<keyword evidence="7" id="KW-0808">Transferase</keyword>
<dbReference type="AlphaFoldDB" id="A0A7L5DWG5"/>
<dbReference type="InterPro" id="IPR015424">
    <property type="entry name" value="PyrdxlP-dep_Trfase"/>
</dbReference>
<dbReference type="SMART" id="SM00345">
    <property type="entry name" value="HTH_GNTR"/>
    <property type="match status" value="1"/>
</dbReference>
<feature type="domain" description="HTH gntR-type" evidence="6">
    <location>
        <begin position="16"/>
        <end position="84"/>
    </location>
</feature>
<comment type="similarity">
    <text evidence="1">In the C-terminal section; belongs to the class-I pyridoxal-phosphate-dependent aminotransferase family.</text>
</comment>
<dbReference type="RefSeq" id="WP_169605606.1">
    <property type="nucleotide sequence ID" value="NZ_CP051682.1"/>
</dbReference>
<evidence type="ECO:0000259" key="6">
    <source>
        <dbReference type="PROSITE" id="PS50949"/>
    </source>
</evidence>
<dbReference type="GO" id="GO:0030170">
    <property type="term" value="F:pyridoxal phosphate binding"/>
    <property type="evidence" value="ECO:0007669"/>
    <property type="project" value="InterPro"/>
</dbReference>
<dbReference type="InterPro" id="IPR000524">
    <property type="entry name" value="Tscrpt_reg_HTH_GntR"/>
</dbReference>
<dbReference type="SUPFAM" id="SSF53383">
    <property type="entry name" value="PLP-dependent transferases"/>
    <property type="match status" value="1"/>
</dbReference>
<evidence type="ECO:0000256" key="5">
    <source>
        <dbReference type="ARBA" id="ARBA00023163"/>
    </source>
</evidence>
<dbReference type="PANTHER" id="PTHR46577">
    <property type="entry name" value="HTH-TYPE TRANSCRIPTIONAL REGULATORY PROTEIN GABR"/>
    <property type="match status" value="1"/>
</dbReference>
<dbReference type="InterPro" id="IPR004839">
    <property type="entry name" value="Aminotransferase_I/II_large"/>
</dbReference>
<dbReference type="CDD" id="cd00609">
    <property type="entry name" value="AAT_like"/>
    <property type="match status" value="1"/>
</dbReference>
<proteinExistence type="inferred from homology"/>
<dbReference type="InterPro" id="IPR051446">
    <property type="entry name" value="HTH_trans_reg/aminotransferase"/>
</dbReference>
<dbReference type="Gene3D" id="1.10.10.10">
    <property type="entry name" value="Winged helix-like DNA-binding domain superfamily/Winged helix DNA-binding domain"/>
    <property type="match status" value="1"/>
</dbReference>
<keyword evidence="3" id="KW-0805">Transcription regulation</keyword>
<name>A0A7L5DWG5_9SPHI</name>
<dbReference type="GO" id="GO:0003700">
    <property type="term" value="F:DNA-binding transcription factor activity"/>
    <property type="evidence" value="ECO:0007669"/>
    <property type="project" value="InterPro"/>
</dbReference>
<dbReference type="Pfam" id="PF00392">
    <property type="entry name" value="GntR"/>
    <property type="match status" value="1"/>
</dbReference>
<dbReference type="InterPro" id="IPR036388">
    <property type="entry name" value="WH-like_DNA-bd_sf"/>
</dbReference>
<dbReference type="Gene3D" id="3.40.640.10">
    <property type="entry name" value="Type I PLP-dependent aspartate aminotransferase-like (Major domain)"/>
    <property type="match status" value="1"/>
</dbReference>
<dbReference type="InterPro" id="IPR036390">
    <property type="entry name" value="WH_DNA-bd_sf"/>
</dbReference>
<keyword evidence="5" id="KW-0804">Transcription</keyword>
<dbReference type="KEGG" id="mrob:HH214_01215"/>